<dbReference type="InterPro" id="IPR003593">
    <property type="entry name" value="AAA+_ATPase"/>
</dbReference>
<dbReference type="InterPro" id="IPR025944">
    <property type="entry name" value="Sigma_54_int_dom_CS"/>
</dbReference>
<dbReference type="Proteomes" id="UP000307956">
    <property type="component" value="Unassembled WGS sequence"/>
</dbReference>
<keyword evidence="1" id="KW-0547">Nucleotide-binding</keyword>
<evidence type="ECO:0000256" key="6">
    <source>
        <dbReference type="PROSITE-ProRule" id="PRU00169"/>
    </source>
</evidence>
<comment type="caution">
    <text evidence="10">The sequence shown here is derived from an EMBL/GenBank/DDBJ whole genome shotgun (WGS) entry which is preliminary data.</text>
</comment>
<dbReference type="Pfam" id="PF25601">
    <property type="entry name" value="AAA_lid_14"/>
    <property type="match status" value="1"/>
</dbReference>
<evidence type="ECO:0000256" key="4">
    <source>
        <dbReference type="ARBA" id="ARBA00023125"/>
    </source>
</evidence>
<evidence type="ECO:0000259" key="8">
    <source>
        <dbReference type="PROSITE" id="PS50045"/>
    </source>
</evidence>
<dbReference type="PANTHER" id="PTHR32071">
    <property type="entry name" value="TRANSCRIPTIONAL REGULATORY PROTEIN"/>
    <property type="match status" value="1"/>
</dbReference>
<keyword evidence="6" id="KW-0597">Phosphoprotein</keyword>
<dbReference type="CDD" id="cd00009">
    <property type="entry name" value="AAA"/>
    <property type="match status" value="1"/>
</dbReference>
<dbReference type="PANTHER" id="PTHR32071:SF91">
    <property type="entry name" value="TUNGSTATE-RESPONSIVE TWO COMPONENT SIGMA54-DEPENDENT SIGNAL TRANSDUCTION SYSTEM RESPONSE REGULATOR FIS FAMILY"/>
    <property type="match status" value="1"/>
</dbReference>
<dbReference type="InterPro" id="IPR002197">
    <property type="entry name" value="HTH_Fis"/>
</dbReference>
<dbReference type="SMART" id="SM00448">
    <property type="entry name" value="REC"/>
    <property type="match status" value="1"/>
</dbReference>
<sequence>MRPIPRQPPPAMSESDRTLPSSPPPAGEPRWQDYAVLVVDDEAGMRSFLERALSARGCTVAVAESAEAGAALLAQRHFDAVVLDIALPGKPGIAWLHELRDSGFSGDVVLITAFADMETAIDALRAGASDFILKPFRVDQIVNSLRRCFERARLARENFVLRRELADLSGKVDGLVGRSPAMQHLCALLKRVAPTPATVLILGESGVGKEVAARALHQMSPRAERPFVPVNCAAITPELIESELFGHVKGAFTGAADNRHGLFYYANGGTLFLDELGELPLPLQTKLLRVLEEKRIRPVGSAKEVPVDVRVVAATNRDLRTEVAAGRFRQDLYYRLEVMTLTIPPLRERPEDVALLAAHFNTQLAQRLGLPPLALGDEALRRLAAYAWPGNVRELRNLIERSLILGHLPLDADAAIPGAGEALPVSLAEVEKRHILSVLAACRGNKSRAADLLGVSRKTVERKCVEWGMAAE</sequence>
<keyword evidence="5" id="KW-0804">Transcription</keyword>
<dbReference type="SUPFAM" id="SSF52540">
    <property type="entry name" value="P-loop containing nucleoside triphosphate hydrolases"/>
    <property type="match status" value="1"/>
</dbReference>
<keyword evidence="2" id="KW-0067">ATP-binding</keyword>
<dbReference type="GO" id="GO:0000160">
    <property type="term" value="P:phosphorelay signal transduction system"/>
    <property type="evidence" value="ECO:0007669"/>
    <property type="project" value="InterPro"/>
</dbReference>
<feature type="domain" description="Response regulatory" evidence="9">
    <location>
        <begin position="35"/>
        <end position="149"/>
    </location>
</feature>
<dbReference type="SMART" id="SM00382">
    <property type="entry name" value="AAA"/>
    <property type="match status" value="1"/>
</dbReference>
<dbReference type="InterPro" id="IPR001789">
    <property type="entry name" value="Sig_transdc_resp-reg_receiver"/>
</dbReference>
<dbReference type="Gene3D" id="1.10.10.60">
    <property type="entry name" value="Homeodomain-like"/>
    <property type="match status" value="1"/>
</dbReference>
<dbReference type="Pfam" id="PF02954">
    <property type="entry name" value="HTH_8"/>
    <property type="match status" value="1"/>
</dbReference>
<dbReference type="FunFam" id="3.40.50.300:FF:000006">
    <property type="entry name" value="DNA-binding transcriptional regulator NtrC"/>
    <property type="match status" value="1"/>
</dbReference>
<dbReference type="InterPro" id="IPR011006">
    <property type="entry name" value="CheY-like_superfamily"/>
</dbReference>
<dbReference type="PROSITE" id="PS50110">
    <property type="entry name" value="RESPONSE_REGULATORY"/>
    <property type="match status" value="1"/>
</dbReference>
<name>A0A4S4AQP2_9RHOO</name>
<feature type="compositionally biased region" description="Pro residues" evidence="7">
    <location>
        <begin position="1"/>
        <end position="11"/>
    </location>
</feature>
<dbReference type="Gene3D" id="1.10.8.60">
    <property type="match status" value="1"/>
</dbReference>
<dbReference type="PROSITE" id="PS50045">
    <property type="entry name" value="SIGMA54_INTERACT_4"/>
    <property type="match status" value="1"/>
</dbReference>
<dbReference type="PROSITE" id="PS00676">
    <property type="entry name" value="SIGMA54_INTERACT_2"/>
    <property type="match status" value="1"/>
</dbReference>
<accession>A0A4S4AQP2</accession>
<dbReference type="InterPro" id="IPR027417">
    <property type="entry name" value="P-loop_NTPase"/>
</dbReference>
<dbReference type="InterPro" id="IPR025943">
    <property type="entry name" value="Sigma_54_int_dom_ATP-bd_2"/>
</dbReference>
<dbReference type="GO" id="GO:0043565">
    <property type="term" value="F:sequence-specific DNA binding"/>
    <property type="evidence" value="ECO:0007669"/>
    <property type="project" value="InterPro"/>
</dbReference>
<dbReference type="InterPro" id="IPR009057">
    <property type="entry name" value="Homeodomain-like_sf"/>
</dbReference>
<gene>
    <name evidence="10" type="ORF">E6O51_07940</name>
</gene>
<feature type="modified residue" description="4-aspartylphosphate" evidence="6">
    <location>
        <position position="84"/>
    </location>
</feature>
<dbReference type="InterPro" id="IPR058031">
    <property type="entry name" value="AAA_lid_NorR"/>
</dbReference>
<evidence type="ECO:0000313" key="10">
    <source>
        <dbReference type="EMBL" id="THF62081.1"/>
    </source>
</evidence>
<proteinExistence type="predicted"/>
<dbReference type="Gene3D" id="3.40.50.2300">
    <property type="match status" value="1"/>
</dbReference>
<feature type="region of interest" description="Disordered" evidence="7">
    <location>
        <begin position="1"/>
        <end position="30"/>
    </location>
</feature>
<dbReference type="EMBL" id="SSOD01000005">
    <property type="protein sequence ID" value="THF62081.1"/>
    <property type="molecule type" value="Genomic_DNA"/>
</dbReference>
<dbReference type="GO" id="GO:0006355">
    <property type="term" value="P:regulation of DNA-templated transcription"/>
    <property type="evidence" value="ECO:0007669"/>
    <property type="project" value="InterPro"/>
</dbReference>
<dbReference type="SUPFAM" id="SSF46689">
    <property type="entry name" value="Homeodomain-like"/>
    <property type="match status" value="1"/>
</dbReference>
<dbReference type="PROSITE" id="PS00688">
    <property type="entry name" value="SIGMA54_INTERACT_3"/>
    <property type="match status" value="1"/>
</dbReference>
<organism evidence="10 11">
    <name type="scientific">Pseudothauera rhizosphaerae</name>
    <dbReference type="NCBI Taxonomy" id="2565932"/>
    <lineage>
        <taxon>Bacteria</taxon>
        <taxon>Pseudomonadati</taxon>
        <taxon>Pseudomonadota</taxon>
        <taxon>Betaproteobacteria</taxon>
        <taxon>Rhodocyclales</taxon>
        <taxon>Zoogloeaceae</taxon>
        <taxon>Pseudothauera</taxon>
    </lineage>
</organism>
<evidence type="ECO:0000256" key="2">
    <source>
        <dbReference type="ARBA" id="ARBA00022840"/>
    </source>
</evidence>
<evidence type="ECO:0000256" key="1">
    <source>
        <dbReference type="ARBA" id="ARBA00022741"/>
    </source>
</evidence>
<dbReference type="GO" id="GO:0005524">
    <property type="term" value="F:ATP binding"/>
    <property type="evidence" value="ECO:0007669"/>
    <property type="project" value="UniProtKB-KW"/>
</dbReference>
<dbReference type="AlphaFoldDB" id="A0A4S4AQP2"/>
<evidence type="ECO:0000256" key="5">
    <source>
        <dbReference type="ARBA" id="ARBA00023163"/>
    </source>
</evidence>
<dbReference type="CDD" id="cd00156">
    <property type="entry name" value="REC"/>
    <property type="match status" value="1"/>
</dbReference>
<dbReference type="Gene3D" id="3.40.50.300">
    <property type="entry name" value="P-loop containing nucleotide triphosphate hydrolases"/>
    <property type="match status" value="1"/>
</dbReference>
<evidence type="ECO:0000256" key="3">
    <source>
        <dbReference type="ARBA" id="ARBA00023015"/>
    </source>
</evidence>
<dbReference type="InterPro" id="IPR002078">
    <property type="entry name" value="Sigma_54_int"/>
</dbReference>
<reference evidence="10 11" key="1">
    <citation type="submission" date="2019-04" db="EMBL/GenBank/DDBJ databases">
        <title>Azoarcus rhizosphaerae sp. nov. isolated from rhizosphere of Ficus religiosa.</title>
        <authorList>
            <person name="Lin S.-Y."/>
            <person name="Hameed A."/>
            <person name="Hsu Y.-H."/>
            <person name="Young C.-C."/>
        </authorList>
    </citation>
    <scope>NUCLEOTIDE SEQUENCE [LARGE SCALE GENOMIC DNA]</scope>
    <source>
        <strain evidence="10 11">CC-YHH848</strain>
    </source>
</reference>
<dbReference type="PRINTS" id="PR01590">
    <property type="entry name" value="HTHFIS"/>
</dbReference>
<evidence type="ECO:0000256" key="7">
    <source>
        <dbReference type="SAM" id="MobiDB-lite"/>
    </source>
</evidence>
<feature type="domain" description="Sigma-54 factor interaction" evidence="8">
    <location>
        <begin position="175"/>
        <end position="404"/>
    </location>
</feature>
<keyword evidence="3" id="KW-0805">Transcription regulation</keyword>
<evidence type="ECO:0000259" key="9">
    <source>
        <dbReference type="PROSITE" id="PS50110"/>
    </source>
</evidence>
<keyword evidence="11" id="KW-1185">Reference proteome</keyword>
<dbReference type="Pfam" id="PF00072">
    <property type="entry name" value="Response_reg"/>
    <property type="match status" value="1"/>
</dbReference>
<keyword evidence="4" id="KW-0238">DNA-binding</keyword>
<protein>
    <submittedName>
        <fullName evidence="10">Sigma-54-dependent Fis family transcriptional regulator</fullName>
    </submittedName>
</protein>
<dbReference type="OrthoDB" id="9761705at2"/>
<dbReference type="SUPFAM" id="SSF52172">
    <property type="entry name" value="CheY-like"/>
    <property type="match status" value="1"/>
</dbReference>
<evidence type="ECO:0000313" key="11">
    <source>
        <dbReference type="Proteomes" id="UP000307956"/>
    </source>
</evidence>
<dbReference type="Pfam" id="PF00158">
    <property type="entry name" value="Sigma54_activat"/>
    <property type="match status" value="1"/>
</dbReference>